<dbReference type="InterPro" id="IPR036388">
    <property type="entry name" value="WH-like_DNA-bd_sf"/>
</dbReference>
<dbReference type="GO" id="GO:0006352">
    <property type="term" value="P:DNA-templated transcription initiation"/>
    <property type="evidence" value="ECO:0007669"/>
    <property type="project" value="InterPro"/>
</dbReference>
<comment type="caution">
    <text evidence="3">The sequence shown here is derived from an EMBL/GenBank/DDBJ whole genome shotgun (WGS) entry which is preliminary data.</text>
</comment>
<dbReference type="Pfam" id="PF04545">
    <property type="entry name" value="Sigma70_r4"/>
    <property type="match status" value="1"/>
</dbReference>
<dbReference type="NCBIfam" id="TIGR01764">
    <property type="entry name" value="excise"/>
    <property type="match status" value="1"/>
</dbReference>
<dbReference type="InterPro" id="IPR010093">
    <property type="entry name" value="SinI_DNA-bd"/>
</dbReference>
<accession>A0A0F9BY11</accession>
<dbReference type="Pfam" id="PF12728">
    <property type="entry name" value="HTH_17"/>
    <property type="match status" value="1"/>
</dbReference>
<dbReference type="GO" id="GO:0003677">
    <property type="term" value="F:DNA binding"/>
    <property type="evidence" value="ECO:0007669"/>
    <property type="project" value="InterPro"/>
</dbReference>
<dbReference type="AlphaFoldDB" id="A0A0F9BY11"/>
<dbReference type="EMBL" id="LAZR01035704">
    <property type="protein sequence ID" value="KKL26800.1"/>
    <property type="molecule type" value="Genomic_DNA"/>
</dbReference>
<dbReference type="SUPFAM" id="SSF46955">
    <property type="entry name" value="Putative DNA-binding domain"/>
    <property type="match status" value="1"/>
</dbReference>
<dbReference type="InterPro" id="IPR007630">
    <property type="entry name" value="RNA_pol_sigma70_r4"/>
</dbReference>
<dbReference type="InterPro" id="IPR041657">
    <property type="entry name" value="HTH_17"/>
</dbReference>
<gene>
    <name evidence="3" type="ORF">LCGC14_2391630</name>
</gene>
<dbReference type="Gene3D" id="1.10.10.10">
    <property type="entry name" value="Winged helix-like DNA-binding domain superfamily/Winged helix DNA-binding domain"/>
    <property type="match status" value="1"/>
</dbReference>
<proteinExistence type="predicted"/>
<dbReference type="SUPFAM" id="SSF88659">
    <property type="entry name" value="Sigma3 and sigma4 domains of RNA polymerase sigma factors"/>
    <property type="match status" value="1"/>
</dbReference>
<feature type="domain" description="RNA polymerase sigma-70 region 4" evidence="1">
    <location>
        <begin position="49"/>
        <end position="73"/>
    </location>
</feature>
<evidence type="ECO:0000313" key="3">
    <source>
        <dbReference type="EMBL" id="KKL26800.1"/>
    </source>
</evidence>
<feature type="domain" description="Helix-turn-helix" evidence="2">
    <location>
        <begin position="88"/>
        <end position="138"/>
    </location>
</feature>
<evidence type="ECO:0008006" key="4">
    <source>
        <dbReference type="Google" id="ProtNLM"/>
    </source>
</evidence>
<dbReference type="GO" id="GO:0003700">
    <property type="term" value="F:DNA-binding transcription factor activity"/>
    <property type="evidence" value="ECO:0007669"/>
    <property type="project" value="InterPro"/>
</dbReference>
<sequence>MHKEDNIGRLVQAAYKTAVPRPEFKERLLKRLQTVVSTSSRDEVVKLRETGLSYAEIGRRVGISRQRVRQILNEKPGPQKPVGQPKVMLTTRDVAHLLGLHYNTVRRWSKRGILKSYRIGARGDRRFKREDIDSFLEEAETPMKDGED</sequence>
<organism evidence="3">
    <name type="scientific">marine sediment metagenome</name>
    <dbReference type="NCBI Taxonomy" id="412755"/>
    <lineage>
        <taxon>unclassified sequences</taxon>
        <taxon>metagenomes</taxon>
        <taxon>ecological metagenomes</taxon>
    </lineage>
</organism>
<name>A0A0F9BY11_9ZZZZ</name>
<protein>
    <recommendedName>
        <fullName evidence="4">Helix-turn-helix domain-containing protein</fullName>
    </recommendedName>
</protein>
<reference evidence="3" key="1">
    <citation type="journal article" date="2015" name="Nature">
        <title>Complex archaea that bridge the gap between prokaryotes and eukaryotes.</title>
        <authorList>
            <person name="Spang A."/>
            <person name="Saw J.H."/>
            <person name="Jorgensen S.L."/>
            <person name="Zaremba-Niedzwiedzka K."/>
            <person name="Martijn J."/>
            <person name="Lind A.E."/>
            <person name="van Eijk R."/>
            <person name="Schleper C."/>
            <person name="Guy L."/>
            <person name="Ettema T.J."/>
        </authorList>
    </citation>
    <scope>NUCLEOTIDE SEQUENCE</scope>
</reference>
<dbReference type="InterPro" id="IPR009061">
    <property type="entry name" value="DNA-bd_dom_put_sf"/>
</dbReference>
<evidence type="ECO:0000259" key="2">
    <source>
        <dbReference type="Pfam" id="PF12728"/>
    </source>
</evidence>
<evidence type="ECO:0000259" key="1">
    <source>
        <dbReference type="Pfam" id="PF04545"/>
    </source>
</evidence>
<dbReference type="InterPro" id="IPR013324">
    <property type="entry name" value="RNA_pol_sigma_r3/r4-like"/>
</dbReference>
<dbReference type="Gene3D" id="1.10.1660.10">
    <property type="match status" value="1"/>
</dbReference>